<accession>A0A026VZG7</accession>
<evidence type="ECO:0000259" key="1">
    <source>
        <dbReference type="Pfam" id="PF21788"/>
    </source>
</evidence>
<name>A0A026VZG7_OOCBI</name>
<keyword evidence="3" id="KW-1185">Reference proteome</keyword>
<sequence length="188" mass="21833">MLKLIRNALASKRILFDRDGSPIKWEFFEKLLHIQEYNFCHLANKLNRKHVQWFKNKMNVKLAAQTLSNSCAHALEQLLEDGVHEFAECAPTAKFCRMVNNTFDCLNFKSIVANAYKKPLSRDTAENVLNLFTDSIDYFSSITIEMSGKPIIEMKLKTGFLGFIIDMTNLKNLYRDYVETGYLRYILS</sequence>
<dbReference type="AlphaFoldDB" id="A0A026VZG7"/>
<dbReference type="InterPro" id="IPR048366">
    <property type="entry name" value="TNP-like_GBD"/>
</dbReference>
<protein>
    <submittedName>
        <fullName evidence="2">THAP domain-containing protein</fullName>
    </submittedName>
</protein>
<feature type="domain" description="Transposable element P transposase-like GTP-binding insertion" evidence="1">
    <location>
        <begin position="1"/>
        <end position="119"/>
    </location>
</feature>
<dbReference type="STRING" id="2015173.A0A026VZG7"/>
<evidence type="ECO:0000313" key="3">
    <source>
        <dbReference type="Proteomes" id="UP000053097"/>
    </source>
</evidence>
<organism evidence="2 3">
    <name type="scientific">Ooceraea biroi</name>
    <name type="common">Clonal raider ant</name>
    <name type="synonym">Cerapachys biroi</name>
    <dbReference type="NCBI Taxonomy" id="2015173"/>
    <lineage>
        <taxon>Eukaryota</taxon>
        <taxon>Metazoa</taxon>
        <taxon>Ecdysozoa</taxon>
        <taxon>Arthropoda</taxon>
        <taxon>Hexapoda</taxon>
        <taxon>Insecta</taxon>
        <taxon>Pterygota</taxon>
        <taxon>Neoptera</taxon>
        <taxon>Endopterygota</taxon>
        <taxon>Hymenoptera</taxon>
        <taxon>Apocrita</taxon>
        <taxon>Aculeata</taxon>
        <taxon>Formicoidea</taxon>
        <taxon>Formicidae</taxon>
        <taxon>Dorylinae</taxon>
        <taxon>Ooceraea</taxon>
    </lineage>
</organism>
<dbReference type="OMA" id="HEFAECA"/>
<reference evidence="2 3" key="1">
    <citation type="journal article" date="2014" name="Curr. Biol.">
        <title>The genome of the clonal raider ant Cerapachys biroi.</title>
        <authorList>
            <person name="Oxley P.R."/>
            <person name="Ji L."/>
            <person name="Fetter-Pruneda I."/>
            <person name="McKenzie S.K."/>
            <person name="Li C."/>
            <person name="Hu H."/>
            <person name="Zhang G."/>
            <person name="Kronauer D.J."/>
        </authorList>
    </citation>
    <scope>NUCLEOTIDE SEQUENCE [LARGE SCALE GENOMIC DNA]</scope>
</reference>
<gene>
    <name evidence="2" type="ORF">X777_12797</name>
</gene>
<evidence type="ECO:0000313" key="2">
    <source>
        <dbReference type="EMBL" id="EZA49070.1"/>
    </source>
</evidence>
<dbReference type="Pfam" id="PF21788">
    <property type="entry name" value="TNP-like_GBD"/>
    <property type="match status" value="1"/>
</dbReference>
<dbReference type="Proteomes" id="UP000053097">
    <property type="component" value="Unassembled WGS sequence"/>
</dbReference>
<proteinExistence type="predicted"/>
<dbReference type="EMBL" id="KK107546">
    <property type="protein sequence ID" value="EZA49070.1"/>
    <property type="molecule type" value="Genomic_DNA"/>
</dbReference>
<dbReference type="PANTHER" id="PTHR47577">
    <property type="entry name" value="THAP DOMAIN-CONTAINING PROTEIN 6"/>
    <property type="match status" value="1"/>
</dbReference>
<dbReference type="PANTHER" id="PTHR47577:SF2">
    <property type="entry name" value="THAP DOMAIN CONTAINING 9"/>
    <property type="match status" value="1"/>
</dbReference>